<dbReference type="EMBL" id="RZNY01000037">
    <property type="protein sequence ID" value="RUT40365.1"/>
    <property type="molecule type" value="Genomic_DNA"/>
</dbReference>
<dbReference type="RefSeq" id="WP_127194803.1">
    <property type="nucleotide sequence ID" value="NZ_RZNY01000037.1"/>
</dbReference>
<keyword evidence="2" id="KW-1185">Reference proteome</keyword>
<evidence type="ECO:0000313" key="1">
    <source>
        <dbReference type="EMBL" id="RUT40365.1"/>
    </source>
</evidence>
<dbReference type="AlphaFoldDB" id="A0A3S1C1V1"/>
<accession>A0A3S1C1V1</accession>
<proteinExistence type="predicted"/>
<evidence type="ECO:0000313" key="2">
    <source>
        <dbReference type="Proteomes" id="UP000279446"/>
    </source>
</evidence>
<dbReference type="Proteomes" id="UP000279446">
    <property type="component" value="Unassembled WGS sequence"/>
</dbReference>
<protein>
    <submittedName>
        <fullName evidence="1">Uncharacterized protein</fullName>
    </submittedName>
</protein>
<sequence>MKDLEQACQTNTSMKYGFSTYKTMNGGDIWAHNLPFNKEQILAENKVNLMGFDKTHGFILENGGSLANHAKQSGGLYFFKNNNRYYHFSSDTLWPSVV</sequence>
<comment type="caution">
    <text evidence="1">The sequence shown here is derived from an EMBL/GenBank/DDBJ whole genome shotgun (WGS) entry which is preliminary data.</text>
</comment>
<dbReference type="OrthoDB" id="9803716at2"/>
<gene>
    <name evidence="1" type="ORF">EJP82_25105</name>
</gene>
<reference evidence="1 2" key="1">
    <citation type="submission" date="2018-12" db="EMBL/GenBank/DDBJ databases">
        <authorList>
            <person name="Sun L."/>
            <person name="Chen Z."/>
        </authorList>
    </citation>
    <scope>NUCLEOTIDE SEQUENCE [LARGE SCALE GENOMIC DNA]</scope>
    <source>
        <strain evidence="1 2">DSM 15890</strain>
    </source>
</reference>
<name>A0A3S1C1V1_9BACL</name>
<organism evidence="1 2">
    <name type="scientific">Paenibacillus anaericanus</name>
    <dbReference type="NCBI Taxonomy" id="170367"/>
    <lineage>
        <taxon>Bacteria</taxon>
        <taxon>Bacillati</taxon>
        <taxon>Bacillota</taxon>
        <taxon>Bacilli</taxon>
        <taxon>Bacillales</taxon>
        <taxon>Paenibacillaceae</taxon>
        <taxon>Paenibacillus</taxon>
    </lineage>
</organism>